<sequence length="175" mass="19827">MDDGRFFFFFSKIIKSVERTDSPSVSTWKKDVDKNRRGKGKDGFATEETMMIHNFIYIYIHTFVHIGTRDHRAFLCFSSNQGFLPSSLYCMYVVYVSSRCRDAVRAKSPSLEWGCHAKPQPQGEVVERKKKSISLPRRLGQLHVRSTTSTSTSSLARDPRCNMGSDRQGGGDTAA</sequence>
<name>A0A367LQY7_9HYPO</name>
<protein>
    <submittedName>
        <fullName evidence="2">Uncharacterized protein</fullName>
    </submittedName>
</protein>
<feature type="region of interest" description="Disordered" evidence="1">
    <location>
        <begin position="142"/>
        <end position="175"/>
    </location>
</feature>
<accession>A0A367LQY7</accession>
<reference evidence="2 3" key="1">
    <citation type="journal article" date="2015" name="BMC Genomics">
        <title>Insights from the genome of Ophiocordyceps polyrhachis-furcata to pathogenicity and host specificity in insect fungi.</title>
        <authorList>
            <person name="Wichadakul D."/>
            <person name="Kobmoo N."/>
            <person name="Ingsriswang S."/>
            <person name="Tangphatsornruang S."/>
            <person name="Chantasingh D."/>
            <person name="Luangsa-ard J.J."/>
            <person name="Eurwilaichitr L."/>
        </authorList>
    </citation>
    <scope>NUCLEOTIDE SEQUENCE [LARGE SCALE GENOMIC DNA]</scope>
    <source>
        <strain evidence="2 3">BCC 54312</strain>
    </source>
</reference>
<organism evidence="2 3">
    <name type="scientific">Ophiocordyceps polyrhachis-furcata BCC 54312</name>
    <dbReference type="NCBI Taxonomy" id="1330021"/>
    <lineage>
        <taxon>Eukaryota</taxon>
        <taxon>Fungi</taxon>
        <taxon>Dikarya</taxon>
        <taxon>Ascomycota</taxon>
        <taxon>Pezizomycotina</taxon>
        <taxon>Sordariomycetes</taxon>
        <taxon>Hypocreomycetidae</taxon>
        <taxon>Hypocreales</taxon>
        <taxon>Ophiocordycipitaceae</taxon>
        <taxon>Ophiocordyceps</taxon>
    </lineage>
</organism>
<proteinExistence type="predicted"/>
<dbReference type="EMBL" id="LKCN02000001">
    <property type="protein sequence ID" value="RCI16642.1"/>
    <property type="molecule type" value="Genomic_DNA"/>
</dbReference>
<evidence type="ECO:0000256" key="1">
    <source>
        <dbReference type="SAM" id="MobiDB-lite"/>
    </source>
</evidence>
<gene>
    <name evidence="2" type="ORF">L249_2574</name>
</gene>
<dbReference type="AlphaFoldDB" id="A0A367LQY7"/>
<evidence type="ECO:0000313" key="2">
    <source>
        <dbReference type="EMBL" id="RCI16642.1"/>
    </source>
</evidence>
<comment type="caution">
    <text evidence="2">The sequence shown here is derived from an EMBL/GenBank/DDBJ whole genome shotgun (WGS) entry which is preliminary data.</text>
</comment>
<keyword evidence="3" id="KW-1185">Reference proteome</keyword>
<dbReference type="Proteomes" id="UP000253664">
    <property type="component" value="Unassembled WGS sequence"/>
</dbReference>
<evidence type="ECO:0000313" key="3">
    <source>
        <dbReference type="Proteomes" id="UP000253664"/>
    </source>
</evidence>